<reference evidence="2" key="1">
    <citation type="submission" date="2011-02" db="EMBL/GenBank/DDBJ databases">
        <title>The genome of the leaf-cutting ant Acromyrmex echinatior suggests key adaptations to social evolution and fungus farming.</title>
        <authorList>
            <person name="Nygaard S."/>
            <person name="Zhang G."/>
        </authorList>
    </citation>
    <scope>NUCLEOTIDE SEQUENCE</scope>
</reference>
<accession>F4WWU3</accession>
<dbReference type="PANTHER" id="PTHR22951">
    <property type="entry name" value="CLATHRIN ASSEMBLY PROTEIN"/>
    <property type="match status" value="1"/>
</dbReference>
<dbReference type="GO" id="GO:0030136">
    <property type="term" value="C:clathrin-coated vesicle"/>
    <property type="evidence" value="ECO:0007669"/>
    <property type="project" value="TreeGrafter"/>
</dbReference>
<dbReference type="AlphaFoldDB" id="F4WWU3"/>
<dbReference type="Pfam" id="PF07651">
    <property type="entry name" value="ANTH"/>
    <property type="match status" value="1"/>
</dbReference>
<organism evidence="3">
    <name type="scientific">Acromyrmex echinatior</name>
    <name type="common">Panamanian leafcutter ant</name>
    <name type="synonym">Acromyrmex octospinosus echinatior</name>
    <dbReference type="NCBI Taxonomy" id="103372"/>
    <lineage>
        <taxon>Eukaryota</taxon>
        <taxon>Metazoa</taxon>
        <taxon>Ecdysozoa</taxon>
        <taxon>Arthropoda</taxon>
        <taxon>Hexapoda</taxon>
        <taxon>Insecta</taxon>
        <taxon>Pterygota</taxon>
        <taxon>Neoptera</taxon>
        <taxon>Endopterygota</taxon>
        <taxon>Hymenoptera</taxon>
        <taxon>Apocrita</taxon>
        <taxon>Aculeata</taxon>
        <taxon>Formicoidea</taxon>
        <taxon>Formicidae</taxon>
        <taxon>Myrmicinae</taxon>
        <taxon>Acromyrmex</taxon>
    </lineage>
</organism>
<dbReference type="PANTHER" id="PTHR22951:SF5">
    <property type="entry name" value="PHOSPHATIDYLINOSITOL-BINDING CLATHRIN ASSEMBLY PROTEIN LAP"/>
    <property type="match status" value="1"/>
</dbReference>
<dbReference type="GO" id="GO:0048268">
    <property type="term" value="P:clathrin coat assembly"/>
    <property type="evidence" value="ECO:0007669"/>
    <property type="project" value="InterPro"/>
</dbReference>
<name>F4WWU3_ACREC</name>
<dbReference type="GO" id="GO:0016185">
    <property type="term" value="P:synaptic vesicle budding from presynaptic endocytic zone membrane"/>
    <property type="evidence" value="ECO:0007669"/>
    <property type="project" value="TreeGrafter"/>
</dbReference>
<evidence type="ECO:0000259" key="1">
    <source>
        <dbReference type="PROSITE" id="PS50942"/>
    </source>
</evidence>
<sequence length="444" mass="48317">MDLDSPKVNSFSFVSDLIHCTNEPNVSIPQLANLLIERSQNTNWTVVFKALITVHHMMCYGNERFTQYLASSNSTFQLNNFLDKSGVQGYDMSPFIRRYAKYLNEKALSYRTVAFDFCKVKRGKEDGTLRTNVGIDKGDIPDLTKAPSSLLDALEQHLASLEGKKGSAANTPTQSASNAFGTAASNARLEQTGNGHIDEALRQQALAEEEAAMNQYKAKVQSPSGSSTNPFLSSPTNNANKPIVDLFGATSESQSSQKASDDLLQLAGNPFANMFGAQPPTGTTQPAAQMQNNMWMTNGTGFAPTASPANNNFVTDNSFSSVFGNQDQQSTGQPVGAANTGKVLTGDLDSSLASLAQNLTINKSAQQQVKGMQWNSPKNAAKTGGGGYYWCWISAHGEPFYFSFVVVKYLQHVSSDCQYTKIHTYTPTIFYALFSKNNRSHNKT</sequence>
<dbReference type="SUPFAM" id="SSF48464">
    <property type="entry name" value="ENTH/VHS domain"/>
    <property type="match status" value="1"/>
</dbReference>
<dbReference type="InParanoid" id="F4WWU3"/>
<dbReference type="InterPro" id="IPR011417">
    <property type="entry name" value="ANTH_dom"/>
</dbReference>
<keyword evidence="3" id="KW-1185">Reference proteome</keyword>
<dbReference type="InterPro" id="IPR045192">
    <property type="entry name" value="AP180-like"/>
</dbReference>
<dbReference type="InterPro" id="IPR013809">
    <property type="entry name" value="ENTH"/>
</dbReference>
<evidence type="ECO:0000313" key="2">
    <source>
        <dbReference type="EMBL" id="EGI61331.1"/>
    </source>
</evidence>
<dbReference type="GO" id="GO:0005545">
    <property type="term" value="F:1-phosphatidylinositol binding"/>
    <property type="evidence" value="ECO:0007669"/>
    <property type="project" value="TreeGrafter"/>
</dbReference>
<dbReference type="InterPro" id="IPR008942">
    <property type="entry name" value="ENTH_VHS"/>
</dbReference>
<dbReference type="FunCoup" id="F4WWU3">
    <property type="interactions" value="1583"/>
</dbReference>
<feature type="domain" description="ENTH" evidence="1">
    <location>
        <begin position="1"/>
        <end position="117"/>
    </location>
</feature>
<evidence type="ECO:0000313" key="3">
    <source>
        <dbReference type="Proteomes" id="UP000007755"/>
    </source>
</evidence>
<dbReference type="SMART" id="SM00273">
    <property type="entry name" value="ENTH"/>
    <property type="match status" value="1"/>
</dbReference>
<dbReference type="Gene3D" id="1.25.40.90">
    <property type="match status" value="1"/>
</dbReference>
<protein>
    <submittedName>
        <fullName evidence="2">Phosphatidylinositol-binding clathrin assembly protein LAP</fullName>
    </submittedName>
</protein>
<dbReference type="GO" id="GO:0032050">
    <property type="term" value="F:clathrin heavy chain binding"/>
    <property type="evidence" value="ECO:0007669"/>
    <property type="project" value="TreeGrafter"/>
</dbReference>
<dbReference type="OrthoDB" id="44015at2759"/>
<dbReference type="GO" id="GO:0072583">
    <property type="term" value="P:clathrin-dependent endocytosis"/>
    <property type="evidence" value="ECO:0007669"/>
    <property type="project" value="InterPro"/>
</dbReference>
<dbReference type="GO" id="GO:0098894">
    <property type="term" value="C:extrinsic component of presynaptic endocytic zone membrane"/>
    <property type="evidence" value="ECO:0007669"/>
    <property type="project" value="TreeGrafter"/>
</dbReference>
<gene>
    <name evidence="2" type="ORF">G5I_10413</name>
</gene>
<dbReference type="Proteomes" id="UP000007755">
    <property type="component" value="Unassembled WGS sequence"/>
</dbReference>
<dbReference type="GO" id="GO:0000149">
    <property type="term" value="F:SNARE binding"/>
    <property type="evidence" value="ECO:0007669"/>
    <property type="project" value="TreeGrafter"/>
</dbReference>
<dbReference type="eggNOG" id="KOG0251">
    <property type="taxonomic scope" value="Eukaryota"/>
</dbReference>
<dbReference type="GO" id="GO:0008021">
    <property type="term" value="C:synaptic vesicle"/>
    <property type="evidence" value="ECO:0007669"/>
    <property type="project" value="TreeGrafter"/>
</dbReference>
<dbReference type="STRING" id="103372.F4WWU3"/>
<dbReference type="GO" id="GO:0005546">
    <property type="term" value="F:phosphatidylinositol-4,5-bisphosphate binding"/>
    <property type="evidence" value="ECO:0007669"/>
    <property type="project" value="TreeGrafter"/>
</dbReference>
<dbReference type="EMBL" id="GL888413">
    <property type="protein sequence ID" value="EGI61331.1"/>
    <property type="molecule type" value="Genomic_DNA"/>
</dbReference>
<dbReference type="GO" id="GO:0005905">
    <property type="term" value="C:clathrin-coated pit"/>
    <property type="evidence" value="ECO:0007669"/>
    <property type="project" value="TreeGrafter"/>
</dbReference>
<dbReference type="FunFam" id="1.25.40.90:FF:000017">
    <property type="entry name" value="Phosphatidylinositol-binding clathrin assembly protein LAP"/>
    <property type="match status" value="1"/>
</dbReference>
<proteinExistence type="predicted"/>
<dbReference type="PROSITE" id="PS50942">
    <property type="entry name" value="ENTH"/>
    <property type="match status" value="1"/>
</dbReference>